<dbReference type="Pfam" id="PF00873">
    <property type="entry name" value="ACR_tran"/>
    <property type="match status" value="1"/>
</dbReference>
<feature type="transmembrane region" description="Helical" evidence="3">
    <location>
        <begin position="12"/>
        <end position="34"/>
    </location>
</feature>
<dbReference type="InterPro" id="IPR001036">
    <property type="entry name" value="Acrflvin-R"/>
</dbReference>
<feature type="transmembrane region" description="Helical" evidence="3">
    <location>
        <begin position="955"/>
        <end position="974"/>
    </location>
</feature>
<dbReference type="PRINTS" id="PR00702">
    <property type="entry name" value="ACRIFLAVINRP"/>
</dbReference>
<dbReference type="InterPro" id="IPR000731">
    <property type="entry name" value="SSD"/>
</dbReference>
<evidence type="ECO:0000256" key="3">
    <source>
        <dbReference type="SAM" id="Phobius"/>
    </source>
</evidence>
<dbReference type="SUPFAM" id="SSF82693">
    <property type="entry name" value="Multidrug efflux transporter AcrB pore domain, PN1, PN2, PC1 and PC2 subdomains"/>
    <property type="match status" value="3"/>
</dbReference>
<keyword evidence="3" id="KW-0472">Membrane</keyword>
<dbReference type="AlphaFoldDB" id="A0A5C6W3U1"/>
<dbReference type="PANTHER" id="PTHR32063">
    <property type="match status" value="1"/>
</dbReference>
<protein>
    <submittedName>
        <fullName evidence="5">Efflux RND transporter permease subunit</fullName>
    </submittedName>
</protein>
<dbReference type="PROSITE" id="PS50156">
    <property type="entry name" value="SSD"/>
    <property type="match status" value="1"/>
</dbReference>
<dbReference type="GO" id="GO:0005886">
    <property type="term" value="C:plasma membrane"/>
    <property type="evidence" value="ECO:0007669"/>
    <property type="project" value="TreeGrafter"/>
</dbReference>
<keyword evidence="6" id="KW-1185">Reference proteome</keyword>
<dbReference type="InterPro" id="IPR027463">
    <property type="entry name" value="AcrB_DN_DC_subdom"/>
</dbReference>
<dbReference type="Gene3D" id="3.30.70.1430">
    <property type="entry name" value="Multidrug efflux transporter AcrB pore domain"/>
    <property type="match status" value="2"/>
</dbReference>
<accession>A0A5C6W3U1</accession>
<feature type="transmembrane region" description="Helical" evidence="3">
    <location>
        <begin position="520"/>
        <end position="538"/>
    </location>
</feature>
<dbReference type="RefSeq" id="WP_146947318.1">
    <property type="nucleotide sequence ID" value="NZ_VOQF01000004.1"/>
</dbReference>
<dbReference type="OrthoDB" id="9757876at2"/>
<name>A0A5C6W3U1_9BACI</name>
<keyword evidence="1" id="KW-0175">Coiled coil</keyword>
<feature type="transmembrane region" description="Helical" evidence="3">
    <location>
        <begin position="332"/>
        <end position="351"/>
    </location>
</feature>
<dbReference type="Gene3D" id="3.30.70.1440">
    <property type="entry name" value="Multidrug efflux transporter AcrB pore domain"/>
    <property type="match status" value="1"/>
</dbReference>
<feature type="transmembrane region" description="Helical" evidence="3">
    <location>
        <begin position="883"/>
        <end position="903"/>
    </location>
</feature>
<dbReference type="SUPFAM" id="SSF82866">
    <property type="entry name" value="Multidrug efflux transporter AcrB transmembrane domain"/>
    <property type="match status" value="2"/>
</dbReference>
<evidence type="ECO:0000313" key="6">
    <source>
        <dbReference type="Proteomes" id="UP000321363"/>
    </source>
</evidence>
<evidence type="ECO:0000256" key="1">
    <source>
        <dbReference type="SAM" id="Coils"/>
    </source>
</evidence>
<organism evidence="5 6">
    <name type="scientific">Metabacillus litoralis</name>
    <dbReference type="NCBI Taxonomy" id="152268"/>
    <lineage>
        <taxon>Bacteria</taxon>
        <taxon>Bacillati</taxon>
        <taxon>Bacillota</taxon>
        <taxon>Bacilli</taxon>
        <taxon>Bacillales</taxon>
        <taxon>Bacillaceae</taxon>
        <taxon>Metabacillus</taxon>
    </lineage>
</organism>
<dbReference type="Proteomes" id="UP000321363">
    <property type="component" value="Unassembled WGS sequence"/>
</dbReference>
<feature type="transmembrane region" description="Helical" evidence="3">
    <location>
        <begin position="430"/>
        <end position="455"/>
    </location>
</feature>
<keyword evidence="3" id="KW-1133">Transmembrane helix</keyword>
<feature type="domain" description="SSD" evidence="4">
    <location>
        <begin position="336"/>
        <end position="486"/>
    </location>
</feature>
<keyword evidence="3" id="KW-0812">Transmembrane</keyword>
<feature type="transmembrane region" description="Helical" evidence="3">
    <location>
        <begin position="909"/>
        <end position="934"/>
    </location>
</feature>
<dbReference type="SUPFAM" id="SSF82714">
    <property type="entry name" value="Multidrug efflux transporter AcrB TolC docking domain, DN and DC subdomains"/>
    <property type="match status" value="2"/>
</dbReference>
<dbReference type="EMBL" id="VOQF01000004">
    <property type="protein sequence ID" value="TXC91563.1"/>
    <property type="molecule type" value="Genomic_DNA"/>
</dbReference>
<reference evidence="5 6" key="1">
    <citation type="journal article" date="2005" name="Int. J. Syst. Evol. Microbiol.">
        <title>Bacillus litoralis sp. nov., isolated from a tidal flat of the Yellow Sea in Korea.</title>
        <authorList>
            <person name="Yoon J.H."/>
            <person name="Oh T.K."/>
        </authorList>
    </citation>
    <scope>NUCLEOTIDE SEQUENCE [LARGE SCALE GENOMIC DNA]</scope>
    <source>
        <strain evidence="5 6">SW-211</strain>
    </source>
</reference>
<evidence type="ECO:0000313" key="5">
    <source>
        <dbReference type="EMBL" id="TXC91563.1"/>
    </source>
</evidence>
<feature type="transmembrane region" description="Helical" evidence="3">
    <location>
        <begin position="461"/>
        <end position="484"/>
    </location>
</feature>
<dbReference type="PANTHER" id="PTHR32063:SF0">
    <property type="entry name" value="SWARMING MOTILITY PROTEIN SWRC"/>
    <property type="match status" value="1"/>
</dbReference>
<evidence type="ECO:0000256" key="2">
    <source>
        <dbReference type="SAM" id="MobiDB-lite"/>
    </source>
</evidence>
<dbReference type="Gene3D" id="3.30.2090.10">
    <property type="entry name" value="Multidrug efflux transporter AcrB TolC docking domain, DN and DC subdomains"/>
    <property type="match status" value="2"/>
</dbReference>
<evidence type="ECO:0000259" key="4">
    <source>
        <dbReference type="PROSITE" id="PS50156"/>
    </source>
</evidence>
<feature type="coiled-coil region" evidence="1">
    <location>
        <begin position="669"/>
        <end position="713"/>
    </location>
</feature>
<feature type="transmembrane region" description="Helical" evidence="3">
    <location>
        <begin position="358"/>
        <end position="378"/>
    </location>
</feature>
<comment type="caution">
    <text evidence="5">The sequence shown here is derived from an EMBL/GenBank/DDBJ whole genome shotgun (WGS) entry which is preliminary data.</text>
</comment>
<sequence length="1087" mass="120041">MKISNFSIRRPVFTIVTMLLVLILGAVSVLNIPLKLIPEINPPIGVVVTNYQGAGPNEVVEKVSKPLEEALSTVQGIDTITSTSQENASLVLMQFSWTTKIDDVQDEIRTKMEDAPLPDDAGDPRFLKFDPSQFPIIQLSLTSAESAKQLQILAEELEQELTKTEGVASVNLSGLTTDEISVTLDQEKLKEYKISQSEIVDVIRANSVTTPGDTVVTEGKQLTTRVMSTIDSLDVLKNIVVKQDPANGENISLQEVAQVKITPQKSNTITRANQEASLLVSVLQQSDANTAAVSDAFQEKLTEMLEEERYDSISADIIFDQGEYVDQAIGNMVNTLIVGGLLAMLILFVFLRSVKSPLIIGVAIPYSVIVTFVLMYFSNFTLNIMTLGGLALGIGMLVDNAIVVIENIYRHLSMGKNPKEAAYEGAKEMGPAIIASTLTTVAVFIPVVFISGIIGDLFKEFALTIAFSLFASLFVALTIVPMLASQLLRKPRENKEEIRRESSFMKSLDQSIRWALRNRALVLILTLLLFLGSIYGISRVGSVFLPNTDEGFFTIDVELENGTALSETSKVVEALENELENEENIELYVSLIGSTQEESFRGTGSTNIAEIYVKLKDLDNRDVSTFDFIDDIKKSLEQEANSINKTTELSFNTQSSTGSTPNTLTFNVKDTNEERLKESINKIDEALLELDDVEELSNDLQETIEEIQIIIDREKALNNGLSPAQIGMVVNDVTRGTDAIQITNADNNEIYSVNVRYDDSVRENIDSLRKLLIKKPDNSFVELGEVAAIEVGEGPVSIQRIDKQVAVQYDLRFNNSTNLGEISNLVDEKIEELDLSDDTEITFGGDRDLLESSLDDMLLAFVLAIIFIYIVMAAQFESFKYPLVIMFTVPLMIIGVGIALVLTNSPISLTVVIGIIVLAGIVVNNAIVIVDYINQKKAQGFKTHDALIEAVKVRFRPILMTALTTILGLVPLALGLGEGTEINRPMGITVIGGLISSTFLTLFVIPIVYSVFDKETRRMNKKYVTPDGQLIPAYLLEDRLIKEEEDMRLENEDKEQLPAPPESTSKFEKQDMVTMLEQIIDIVKDKK</sequence>
<dbReference type="Gene3D" id="1.20.1640.10">
    <property type="entry name" value="Multidrug efflux transporter AcrB transmembrane domain"/>
    <property type="match status" value="2"/>
</dbReference>
<feature type="transmembrane region" description="Helical" evidence="3">
    <location>
        <begin position="857"/>
        <end position="876"/>
    </location>
</feature>
<proteinExistence type="predicted"/>
<feature type="transmembrane region" description="Helical" evidence="3">
    <location>
        <begin position="384"/>
        <end position="409"/>
    </location>
</feature>
<feature type="region of interest" description="Disordered" evidence="2">
    <location>
        <begin position="1049"/>
        <end position="1068"/>
    </location>
</feature>
<dbReference type="GO" id="GO:0042910">
    <property type="term" value="F:xenobiotic transmembrane transporter activity"/>
    <property type="evidence" value="ECO:0007669"/>
    <property type="project" value="TreeGrafter"/>
</dbReference>
<feature type="transmembrane region" description="Helical" evidence="3">
    <location>
        <begin position="986"/>
        <end position="1012"/>
    </location>
</feature>
<gene>
    <name evidence="5" type="ORF">FS935_07970</name>
</gene>
<dbReference type="Gene3D" id="3.30.70.1320">
    <property type="entry name" value="Multidrug efflux transporter AcrB pore domain like"/>
    <property type="match status" value="1"/>
</dbReference>